<dbReference type="KEGG" id="mshj:MSHI_22670"/>
<keyword evidence="3" id="KW-1185">Reference proteome</keyword>
<name>A0A7I7MQ17_9MYCO</name>
<reference evidence="2 3" key="1">
    <citation type="journal article" date="2019" name="Emerg. Microbes Infect.">
        <title>Comprehensive subspecies identification of 175 nontuberculous mycobacteria species based on 7547 genomic profiles.</title>
        <authorList>
            <person name="Matsumoto Y."/>
            <person name="Kinjo T."/>
            <person name="Motooka D."/>
            <person name="Nabeya D."/>
            <person name="Jung N."/>
            <person name="Uechi K."/>
            <person name="Horii T."/>
            <person name="Iida T."/>
            <person name="Fujita J."/>
            <person name="Nakamura S."/>
        </authorList>
    </citation>
    <scope>NUCLEOTIDE SEQUENCE [LARGE SCALE GENOMIC DNA]</scope>
    <source>
        <strain evidence="2 3">JCM 14233</strain>
    </source>
</reference>
<dbReference type="InterPro" id="IPR003870">
    <property type="entry name" value="DUF222"/>
</dbReference>
<evidence type="ECO:0000313" key="3">
    <source>
        <dbReference type="Proteomes" id="UP000467236"/>
    </source>
</evidence>
<evidence type="ECO:0000313" key="2">
    <source>
        <dbReference type="EMBL" id="BBX74361.1"/>
    </source>
</evidence>
<feature type="domain" description="DUF222" evidence="1">
    <location>
        <begin position="11"/>
        <end position="64"/>
    </location>
</feature>
<dbReference type="Pfam" id="PF02720">
    <property type="entry name" value="DUF222"/>
    <property type="match status" value="1"/>
</dbReference>
<gene>
    <name evidence="2" type="ORF">MSHI_22670</name>
</gene>
<organism evidence="2 3">
    <name type="scientific">Mycobacterium shinjukuense</name>
    <dbReference type="NCBI Taxonomy" id="398694"/>
    <lineage>
        <taxon>Bacteria</taxon>
        <taxon>Bacillati</taxon>
        <taxon>Actinomycetota</taxon>
        <taxon>Actinomycetes</taxon>
        <taxon>Mycobacteriales</taxon>
        <taxon>Mycobacteriaceae</taxon>
        <taxon>Mycobacterium</taxon>
    </lineage>
</organism>
<dbReference type="AlphaFoldDB" id="A0A7I7MQ17"/>
<accession>A0A7I7MQ17</accession>
<sequence>MIGVNTENVCAEATLAKEGTQFRPEQLVGLADKLADCLNPDGNYSDEDRARRRGITLGKQQAAGTLYADGTGYTWGR</sequence>
<dbReference type="EMBL" id="AP022575">
    <property type="protein sequence ID" value="BBX74361.1"/>
    <property type="molecule type" value="Genomic_DNA"/>
</dbReference>
<protein>
    <recommendedName>
        <fullName evidence="1">DUF222 domain-containing protein</fullName>
    </recommendedName>
</protein>
<dbReference type="Proteomes" id="UP000467236">
    <property type="component" value="Chromosome"/>
</dbReference>
<evidence type="ECO:0000259" key="1">
    <source>
        <dbReference type="Pfam" id="PF02720"/>
    </source>
</evidence>
<proteinExistence type="predicted"/>